<evidence type="ECO:0000313" key="3">
    <source>
        <dbReference type="EMBL" id="EEY56346.1"/>
    </source>
</evidence>
<dbReference type="eggNOG" id="ENOG502SRDG">
    <property type="taxonomic scope" value="Eukaryota"/>
</dbReference>
<dbReference type="OrthoDB" id="124632at2759"/>
<organism evidence="3 4">
    <name type="scientific">Phytophthora infestans (strain T30-4)</name>
    <name type="common">Potato late blight agent</name>
    <dbReference type="NCBI Taxonomy" id="403677"/>
    <lineage>
        <taxon>Eukaryota</taxon>
        <taxon>Sar</taxon>
        <taxon>Stramenopiles</taxon>
        <taxon>Oomycota</taxon>
        <taxon>Peronosporomycetes</taxon>
        <taxon>Peronosporales</taxon>
        <taxon>Peronosporaceae</taxon>
        <taxon>Phytophthora</taxon>
    </lineage>
</organism>
<reference evidence="4" key="1">
    <citation type="journal article" date="2009" name="Nature">
        <title>Genome sequence and analysis of the Irish potato famine pathogen Phytophthora infestans.</title>
        <authorList>
            <consortium name="The Broad Institute Genome Sequencing Platform"/>
            <person name="Haas B.J."/>
            <person name="Kamoun S."/>
            <person name="Zody M.C."/>
            <person name="Jiang R.H."/>
            <person name="Handsaker R.E."/>
            <person name="Cano L.M."/>
            <person name="Grabherr M."/>
            <person name="Kodira C.D."/>
            <person name="Raffaele S."/>
            <person name="Torto-Alalibo T."/>
            <person name="Bozkurt T.O."/>
            <person name="Ah-Fong A.M."/>
            <person name="Alvarado L."/>
            <person name="Anderson V.L."/>
            <person name="Armstrong M.R."/>
            <person name="Avrova A."/>
            <person name="Baxter L."/>
            <person name="Beynon J."/>
            <person name="Boevink P.C."/>
            <person name="Bollmann S.R."/>
            <person name="Bos J.I."/>
            <person name="Bulone V."/>
            <person name="Cai G."/>
            <person name="Cakir C."/>
            <person name="Carrington J.C."/>
            <person name="Chawner M."/>
            <person name="Conti L."/>
            <person name="Costanzo S."/>
            <person name="Ewan R."/>
            <person name="Fahlgren N."/>
            <person name="Fischbach M.A."/>
            <person name="Fugelstad J."/>
            <person name="Gilroy E.M."/>
            <person name="Gnerre S."/>
            <person name="Green P.J."/>
            <person name="Grenville-Briggs L.J."/>
            <person name="Griffith J."/>
            <person name="Grunwald N.J."/>
            <person name="Horn K."/>
            <person name="Horner N.R."/>
            <person name="Hu C.H."/>
            <person name="Huitema E."/>
            <person name="Jeong D.H."/>
            <person name="Jones A.M."/>
            <person name="Jones J.D."/>
            <person name="Jones R.W."/>
            <person name="Karlsson E.K."/>
            <person name="Kunjeti S.G."/>
            <person name="Lamour K."/>
            <person name="Liu Z."/>
            <person name="Ma L."/>
            <person name="Maclean D."/>
            <person name="Chibucos M.C."/>
            <person name="McDonald H."/>
            <person name="McWalters J."/>
            <person name="Meijer H.J."/>
            <person name="Morgan W."/>
            <person name="Morris P.F."/>
            <person name="Munro C.A."/>
            <person name="O'Neill K."/>
            <person name="Ospina-Giraldo M."/>
            <person name="Pinzon A."/>
            <person name="Pritchard L."/>
            <person name="Ramsahoye B."/>
            <person name="Ren Q."/>
            <person name="Restrepo S."/>
            <person name="Roy S."/>
            <person name="Sadanandom A."/>
            <person name="Savidor A."/>
            <person name="Schornack S."/>
            <person name="Schwartz D.C."/>
            <person name="Schumann U.D."/>
            <person name="Schwessinger B."/>
            <person name="Seyer L."/>
            <person name="Sharpe T."/>
            <person name="Silvar C."/>
            <person name="Song J."/>
            <person name="Studholme D.J."/>
            <person name="Sykes S."/>
            <person name="Thines M."/>
            <person name="van de Vondervoort P.J."/>
            <person name="Phuntumart V."/>
            <person name="Wawra S."/>
            <person name="Weide R."/>
            <person name="Win J."/>
            <person name="Young C."/>
            <person name="Zhou S."/>
            <person name="Fry W."/>
            <person name="Meyers B.C."/>
            <person name="van West P."/>
            <person name="Ristaino J."/>
            <person name="Govers F."/>
            <person name="Birch P.R."/>
            <person name="Whisson S.C."/>
            <person name="Judelson H.S."/>
            <person name="Nusbaum C."/>
        </authorList>
    </citation>
    <scope>NUCLEOTIDE SEQUENCE [LARGE SCALE GENOMIC DNA]</scope>
    <source>
        <strain evidence="4">T30-4</strain>
    </source>
</reference>
<dbReference type="GeneID" id="9474645"/>
<protein>
    <submittedName>
        <fullName evidence="3">Uncharacterized protein</fullName>
    </submittedName>
</protein>
<name>D0NER4_PHYIT</name>
<feature type="coiled-coil region" evidence="1">
    <location>
        <begin position="378"/>
        <end position="430"/>
    </location>
</feature>
<keyword evidence="4" id="KW-1185">Reference proteome</keyword>
<dbReference type="InParanoid" id="D0NER4"/>
<gene>
    <name evidence="3" type="ORF">PITG_09864</name>
</gene>
<keyword evidence="1" id="KW-0175">Coiled coil</keyword>
<dbReference type="AlphaFoldDB" id="D0NER4"/>
<dbReference type="KEGG" id="pif:PITG_09864"/>
<proteinExistence type="predicted"/>
<accession>D0NER4</accession>
<feature type="compositionally biased region" description="Basic residues" evidence="2">
    <location>
        <begin position="314"/>
        <end position="324"/>
    </location>
</feature>
<dbReference type="EMBL" id="DS028134">
    <property type="protein sequence ID" value="EEY56346.1"/>
    <property type="molecule type" value="Genomic_DNA"/>
</dbReference>
<evidence type="ECO:0000256" key="2">
    <source>
        <dbReference type="SAM" id="MobiDB-lite"/>
    </source>
</evidence>
<sequence>MRERHVSVKPNLAVAEVADASIRRTPSKNRLALTLGEIVPIKTRRRRTADGRLISYYTEQPFTDAVILLSLQEHYCIHYATLRDAPDMFSAEPSPLRAVPNRGRIGSQAARGNEVKNTNKEGRIALLSAYDKNKKAIQKKVQQQRSNVRRGQEAEMQRTKNCMFRLLNVLFSERFFHAFLTYGDQLSRRELDQGGSTFWEDIAKAFSEDNVEFDTLVSPDEPIFEGIQPSQTVDHSGSKLRKMWRDVSGKFARAEAGSKKSGEHSDDFWEYCGGKADVFSLHHWCEHRGAGREFCSANISSDDEDDSQKEGTSRAKKGNRKRRNSSQAEVLAALAESVGAIASTNETSEAQEATWKEQALLLHDKRNSHRLGMLSEILERTNSNIFELKKHIQEHEDDSDEDEFGVEGLLVQERMKRQKLRDQILELESEVIANVNDQQVV</sequence>
<evidence type="ECO:0000313" key="4">
    <source>
        <dbReference type="Proteomes" id="UP000006643"/>
    </source>
</evidence>
<feature type="region of interest" description="Disordered" evidence="2">
    <location>
        <begin position="298"/>
        <end position="328"/>
    </location>
</feature>
<dbReference type="Proteomes" id="UP000006643">
    <property type="component" value="Unassembled WGS sequence"/>
</dbReference>
<evidence type="ECO:0000256" key="1">
    <source>
        <dbReference type="SAM" id="Coils"/>
    </source>
</evidence>
<dbReference type="RefSeq" id="XP_002902420.1">
    <property type="nucleotide sequence ID" value="XM_002902374.1"/>
</dbReference>
<dbReference type="HOGENOM" id="CLU_621835_0_0_1"/>
<dbReference type="VEuPathDB" id="FungiDB:PITG_09864"/>
<dbReference type="OMA" id="CWIATPS"/>
<dbReference type="STRING" id="403677.D0NER4"/>